<keyword evidence="8" id="KW-0408">Iron</keyword>
<dbReference type="InterPro" id="IPR009010">
    <property type="entry name" value="Asp_de-COase-like_dom_sf"/>
</dbReference>
<dbReference type="EMBL" id="QRHA01000007">
    <property type="protein sequence ID" value="RDV25248.1"/>
    <property type="molecule type" value="Genomic_DNA"/>
</dbReference>
<dbReference type="Proteomes" id="UP000256561">
    <property type="component" value="Unassembled WGS sequence"/>
</dbReference>
<evidence type="ECO:0000256" key="7">
    <source>
        <dbReference type="ARBA" id="ARBA00023002"/>
    </source>
</evidence>
<dbReference type="SUPFAM" id="SSF50692">
    <property type="entry name" value="ADC-like"/>
    <property type="match status" value="1"/>
</dbReference>
<dbReference type="GO" id="GO:0008863">
    <property type="term" value="F:formate dehydrogenase (NAD+) activity"/>
    <property type="evidence" value="ECO:0007669"/>
    <property type="project" value="InterPro"/>
</dbReference>
<dbReference type="GO" id="GO:0016020">
    <property type="term" value="C:membrane"/>
    <property type="evidence" value="ECO:0007669"/>
    <property type="project" value="TreeGrafter"/>
</dbReference>
<comment type="caution">
    <text evidence="12">The sequence shown here is derived from an EMBL/GenBank/DDBJ whole genome shotgun (WGS) entry which is preliminary data.</text>
</comment>
<dbReference type="Pfam" id="PF01568">
    <property type="entry name" value="Molydop_binding"/>
    <property type="match status" value="1"/>
</dbReference>
<sequence>MTGAKDKQQQARKAGGFASVKSTMLRLLESKKVRENVKNLLRMNKDKGFDCPGCAWGDAPEGSIQFCENGAKAIAWESTSRTIGEAFFARHSVSYLNRQSDYWLEYQGRLTEPLRYNKNTDRYEPISWQAAFTLIADKLNALASPDEAEFYTSGRASNEVSFLYQLMGRTFGTNNFPDCSNMCHEASGVALNAAIGVGKGTVTLSDFEHADGIFVFGQNPGTNHPRMLNTLRKAAKRGCKIVSFNNLKEVGLQRFASPQVASELLTSAATAISHKYYTPKLGGDMAAVRGMAKHLLNTGAPFNQAFITRHTGNVEQYLAQLHATSWQHIEQQSGLTQAQLAEAAELFASCNNVISTWAMGITQHKHSVDTIREITNLHLLFGQIGRPGAGLCPVRGHSNVQGNRTMGINEKPNAGFITRLEQTFDRTFPTQSGHNVYHALKALHEKRSKVLICLGGNIAAAAADSVFTHQAVRNAELNVQISTKLNRSHLQVSEEALILPCLGRTELDSTSLGEQQITVEDTFSMVHASQGRTPPASEHLRSEVNIIANIAHATLGNHPVNWLELADDNSRIRALIEQSIEGFTGFNRNLKQPGGFYLGNAAASLEWKTRSGRAEFSAAPLPESIFPMAVSEKIEQHKHSVFTLQTLRSHDQYNTTIYGMEDRYRGVSGDRKILFINPKDAQRHKLNDGDKVNITSIWQDNVTRQVTGFKLVYYDIPKGNLAAYYPETNPLVPIDSIGDQSFTPTSKSIAVVIEKATFSADTIAVSAR</sequence>
<evidence type="ECO:0000259" key="10">
    <source>
        <dbReference type="Pfam" id="PF00384"/>
    </source>
</evidence>
<keyword evidence="7" id="KW-0560">Oxidoreductase</keyword>
<dbReference type="InterPro" id="IPR041953">
    <property type="entry name" value="YdeP_MopB"/>
</dbReference>
<organism evidence="12 13">
    <name type="scientific">Alteromonas aestuariivivens</name>
    <dbReference type="NCBI Taxonomy" id="1938339"/>
    <lineage>
        <taxon>Bacteria</taxon>
        <taxon>Pseudomonadati</taxon>
        <taxon>Pseudomonadota</taxon>
        <taxon>Gammaproteobacteria</taxon>
        <taxon>Alteromonadales</taxon>
        <taxon>Alteromonadaceae</taxon>
        <taxon>Alteromonas/Salinimonas group</taxon>
        <taxon>Alteromonas</taxon>
    </lineage>
</organism>
<dbReference type="InterPro" id="IPR037951">
    <property type="entry name" value="MopB_CT_YdeP"/>
</dbReference>
<comment type="similarity">
    <text evidence="3">Belongs to the prokaryotic molybdopterin-containing oxidoreductase family.</text>
</comment>
<dbReference type="PIRSF" id="PIRSF000144">
    <property type="entry name" value="CbbBc"/>
    <property type="match status" value="1"/>
</dbReference>
<dbReference type="CDD" id="cd02787">
    <property type="entry name" value="MopB_CT_ydeP"/>
    <property type="match status" value="1"/>
</dbReference>
<dbReference type="PANTHER" id="PTHR43105">
    <property type="entry name" value="RESPIRATORY NITRATE REDUCTASE"/>
    <property type="match status" value="1"/>
</dbReference>
<proteinExistence type="inferred from homology"/>
<dbReference type="Gene3D" id="3.40.228.10">
    <property type="entry name" value="Dimethylsulfoxide Reductase, domain 2"/>
    <property type="match status" value="1"/>
</dbReference>
<dbReference type="GO" id="GO:0030151">
    <property type="term" value="F:molybdenum ion binding"/>
    <property type="evidence" value="ECO:0007669"/>
    <property type="project" value="InterPro"/>
</dbReference>
<feature type="domain" description="Molybdopterin oxidoreductase" evidence="10">
    <location>
        <begin position="109"/>
        <end position="493"/>
    </location>
</feature>
<dbReference type="GO" id="GO:0051539">
    <property type="term" value="F:4 iron, 4 sulfur cluster binding"/>
    <property type="evidence" value="ECO:0007669"/>
    <property type="project" value="UniProtKB-KW"/>
</dbReference>
<evidence type="ECO:0000256" key="8">
    <source>
        <dbReference type="ARBA" id="ARBA00023004"/>
    </source>
</evidence>
<keyword evidence="13" id="KW-1185">Reference proteome</keyword>
<dbReference type="PANTHER" id="PTHR43105:SF4">
    <property type="entry name" value="PROTEIN YDEP"/>
    <property type="match status" value="1"/>
</dbReference>
<comment type="cofactor">
    <cofactor evidence="2">
        <name>[4Fe-4S] cluster</name>
        <dbReference type="ChEBI" id="CHEBI:49883"/>
    </cofactor>
</comment>
<dbReference type="Gene3D" id="3.40.50.740">
    <property type="match status" value="1"/>
</dbReference>
<keyword evidence="5" id="KW-0500">Molybdenum</keyword>
<dbReference type="CDD" id="cd02767">
    <property type="entry name" value="MopB_ydeP"/>
    <property type="match status" value="1"/>
</dbReference>
<keyword evidence="6" id="KW-0479">Metal-binding</keyword>
<evidence type="ECO:0000313" key="13">
    <source>
        <dbReference type="Proteomes" id="UP000256561"/>
    </source>
</evidence>
<evidence type="ECO:0000256" key="1">
    <source>
        <dbReference type="ARBA" id="ARBA00001942"/>
    </source>
</evidence>
<evidence type="ECO:0000256" key="9">
    <source>
        <dbReference type="ARBA" id="ARBA00023014"/>
    </source>
</evidence>
<dbReference type="AlphaFoldDB" id="A0A3D8M6U5"/>
<dbReference type="SUPFAM" id="SSF53706">
    <property type="entry name" value="Formate dehydrogenase/DMSO reductase, domains 1-3"/>
    <property type="match status" value="1"/>
</dbReference>
<dbReference type="GO" id="GO:0043546">
    <property type="term" value="F:molybdopterin cofactor binding"/>
    <property type="evidence" value="ECO:0007669"/>
    <property type="project" value="InterPro"/>
</dbReference>
<dbReference type="InterPro" id="IPR006656">
    <property type="entry name" value="Mopterin_OxRdtase"/>
</dbReference>
<evidence type="ECO:0000256" key="5">
    <source>
        <dbReference type="ARBA" id="ARBA00022505"/>
    </source>
</evidence>
<evidence type="ECO:0000313" key="12">
    <source>
        <dbReference type="EMBL" id="RDV25248.1"/>
    </source>
</evidence>
<gene>
    <name evidence="12" type="ORF">DXV75_11685</name>
</gene>
<dbReference type="NCBIfam" id="TIGR01701">
    <property type="entry name" value="Fdhalpha-like"/>
    <property type="match status" value="1"/>
</dbReference>
<feature type="domain" description="Molybdopterin dinucleotide-binding" evidence="11">
    <location>
        <begin position="642"/>
        <end position="743"/>
    </location>
</feature>
<accession>A0A3D8M6U5</accession>
<name>A0A3D8M6U5_9ALTE</name>
<dbReference type="RefSeq" id="WP_115593580.1">
    <property type="nucleotide sequence ID" value="NZ_QRHA01000007.1"/>
</dbReference>
<dbReference type="OrthoDB" id="5287431at2"/>
<dbReference type="InterPro" id="IPR050123">
    <property type="entry name" value="Prok_molybdopt-oxidoreductase"/>
</dbReference>
<protein>
    <submittedName>
        <fullName evidence="12">CbbBc protein</fullName>
    </submittedName>
</protein>
<dbReference type="Gene3D" id="2.40.40.20">
    <property type="match status" value="1"/>
</dbReference>
<dbReference type="InterPro" id="IPR010046">
    <property type="entry name" value="Mopterin_OxRdtse_a_bac"/>
</dbReference>
<evidence type="ECO:0000256" key="6">
    <source>
        <dbReference type="ARBA" id="ARBA00022723"/>
    </source>
</evidence>
<evidence type="ECO:0000256" key="4">
    <source>
        <dbReference type="ARBA" id="ARBA00022485"/>
    </source>
</evidence>
<evidence type="ECO:0000259" key="11">
    <source>
        <dbReference type="Pfam" id="PF01568"/>
    </source>
</evidence>
<reference evidence="13" key="1">
    <citation type="submission" date="2018-08" db="EMBL/GenBank/DDBJ databases">
        <authorList>
            <person name="Zhang J."/>
            <person name="Du Z.-J."/>
        </authorList>
    </citation>
    <scope>NUCLEOTIDE SEQUENCE [LARGE SCALE GENOMIC DNA]</scope>
    <source>
        <strain evidence="13">KCTC 52655</strain>
    </source>
</reference>
<dbReference type="GO" id="GO:1990204">
    <property type="term" value="C:oxidoreductase complex"/>
    <property type="evidence" value="ECO:0007669"/>
    <property type="project" value="UniProtKB-ARBA"/>
</dbReference>
<keyword evidence="4" id="KW-0004">4Fe-4S</keyword>
<evidence type="ECO:0000256" key="3">
    <source>
        <dbReference type="ARBA" id="ARBA00010312"/>
    </source>
</evidence>
<dbReference type="Pfam" id="PF00384">
    <property type="entry name" value="Molybdopterin"/>
    <property type="match status" value="1"/>
</dbReference>
<comment type="cofactor">
    <cofactor evidence="1">
        <name>Mo-bis(molybdopterin guanine dinucleotide)</name>
        <dbReference type="ChEBI" id="CHEBI:60539"/>
    </cofactor>
</comment>
<dbReference type="GO" id="GO:0045333">
    <property type="term" value="P:cellular respiration"/>
    <property type="evidence" value="ECO:0007669"/>
    <property type="project" value="UniProtKB-ARBA"/>
</dbReference>
<dbReference type="InterPro" id="IPR006657">
    <property type="entry name" value="MoPterin_dinucl-bd_dom"/>
</dbReference>
<evidence type="ECO:0000256" key="2">
    <source>
        <dbReference type="ARBA" id="ARBA00001966"/>
    </source>
</evidence>
<keyword evidence="9" id="KW-0411">Iron-sulfur</keyword>